<keyword evidence="2 5" id="KW-0812">Transmembrane</keyword>
<dbReference type="OrthoDB" id="2122304at2759"/>
<evidence type="ECO:0000256" key="3">
    <source>
        <dbReference type="ARBA" id="ARBA00022989"/>
    </source>
</evidence>
<proteinExistence type="predicted"/>
<evidence type="ECO:0000256" key="1">
    <source>
        <dbReference type="ARBA" id="ARBA00004370"/>
    </source>
</evidence>
<dbReference type="GO" id="GO:0016020">
    <property type="term" value="C:membrane"/>
    <property type="evidence" value="ECO:0007669"/>
    <property type="project" value="UniProtKB-SubCell"/>
</dbReference>
<evidence type="ECO:0000256" key="2">
    <source>
        <dbReference type="ARBA" id="ARBA00022692"/>
    </source>
</evidence>
<name>A0A9P9JEK5_9HYPO</name>
<keyword evidence="7" id="KW-1185">Reference proteome</keyword>
<sequence length="156" mass="17278">MDSFLGLDLLRNYSYFSVPAAFLLAALPHMYAVLSSRAHYDNANPRGHHDSVARSETLNTVKQQCMLRAKAATANGFETLGFYASAVVAANVTGVEVGTLNTLTLGYVLSRFVYNFAYIWLQKNRRLAGVRSLSWVFGIVLAWTLWIKAGNRALVN</sequence>
<evidence type="ECO:0000256" key="5">
    <source>
        <dbReference type="SAM" id="Phobius"/>
    </source>
</evidence>
<dbReference type="EMBL" id="JAGMUU010000001">
    <property type="protein sequence ID" value="KAH7162683.1"/>
    <property type="molecule type" value="Genomic_DNA"/>
</dbReference>
<accession>A0A9P9JEK5</accession>
<dbReference type="InterPro" id="IPR001129">
    <property type="entry name" value="Membr-assoc_MAPEG"/>
</dbReference>
<keyword evidence="4 5" id="KW-0472">Membrane</keyword>
<organism evidence="6 7">
    <name type="scientific">Dactylonectria estremocensis</name>
    <dbReference type="NCBI Taxonomy" id="1079267"/>
    <lineage>
        <taxon>Eukaryota</taxon>
        <taxon>Fungi</taxon>
        <taxon>Dikarya</taxon>
        <taxon>Ascomycota</taxon>
        <taxon>Pezizomycotina</taxon>
        <taxon>Sordariomycetes</taxon>
        <taxon>Hypocreomycetidae</taxon>
        <taxon>Hypocreales</taxon>
        <taxon>Nectriaceae</taxon>
        <taxon>Dactylonectria</taxon>
    </lineage>
</organism>
<dbReference type="PANTHER" id="PTHR35371:SF1">
    <property type="entry name" value="BLR7753 PROTEIN"/>
    <property type="match status" value="1"/>
</dbReference>
<dbReference type="Pfam" id="PF01124">
    <property type="entry name" value="MAPEG"/>
    <property type="match status" value="1"/>
</dbReference>
<dbReference type="Gene3D" id="1.20.120.550">
    <property type="entry name" value="Membrane associated eicosanoid/glutathione metabolism-like domain"/>
    <property type="match status" value="1"/>
</dbReference>
<dbReference type="PANTHER" id="PTHR35371">
    <property type="entry name" value="INNER MEMBRANE PROTEIN"/>
    <property type="match status" value="1"/>
</dbReference>
<protein>
    <submittedName>
        <fullName evidence="6">Uncharacterized protein</fullName>
    </submittedName>
</protein>
<evidence type="ECO:0000313" key="7">
    <source>
        <dbReference type="Proteomes" id="UP000717696"/>
    </source>
</evidence>
<dbReference type="InterPro" id="IPR023352">
    <property type="entry name" value="MAPEG-like_dom_sf"/>
</dbReference>
<comment type="caution">
    <text evidence="6">The sequence shown here is derived from an EMBL/GenBank/DDBJ whole genome shotgun (WGS) entry which is preliminary data.</text>
</comment>
<dbReference type="SUPFAM" id="SSF161084">
    <property type="entry name" value="MAPEG domain-like"/>
    <property type="match status" value="1"/>
</dbReference>
<dbReference type="AlphaFoldDB" id="A0A9P9JEK5"/>
<comment type="subcellular location">
    <subcellularLocation>
        <location evidence="1">Membrane</location>
    </subcellularLocation>
</comment>
<reference evidence="6" key="1">
    <citation type="journal article" date="2021" name="Nat. Commun.">
        <title>Genetic determinants of endophytism in the Arabidopsis root mycobiome.</title>
        <authorList>
            <person name="Mesny F."/>
            <person name="Miyauchi S."/>
            <person name="Thiergart T."/>
            <person name="Pickel B."/>
            <person name="Atanasova L."/>
            <person name="Karlsson M."/>
            <person name="Huettel B."/>
            <person name="Barry K.W."/>
            <person name="Haridas S."/>
            <person name="Chen C."/>
            <person name="Bauer D."/>
            <person name="Andreopoulos W."/>
            <person name="Pangilinan J."/>
            <person name="LaButti K."/>
            <person name="Riley R."/>
            <person name="Lipzen A."/>
            <person name="Clum A."/>
            <person name="Drula E."/>
            <person name="Henrissat B."/>
            <person name="Kohler A."/>
            <person name="Grigoriev I.V."/>
            <person name="Martin F.M."/>
            <person name="Hacquard S."/>
        </authorList>
    </citation>
    <scope>NUCLEOTIDE SEQUENCE</scope>
    <source>
        <strain evidence="6">MPI-CAGE-AT-0021</strain>
    </source>
</reference>
<keyword evidence="3 5" id="KW-1133">Transmembrane helix</keyword>
<gene>
    <name evidence="6" type="ORF">B0J13DRAFT_536701</name>
</gene>
<feature type="transmembrane region" description="Helical" evidence="5">
    <location>
        <begin position="12"/>
        <end position="34"/>
    </location>
</feature>
<feature type="transmembrane region" description="Helical" evidence="5">
    <location>
        <begin position="128"/>
        <end position="147"/>
    </location>
</feature>
<evidence type="ECO:0000256" key="4">
    <source>
        <dbReference type="ARBA" id="ARBA00023136"/>
    </source>
</evidence>
<evidence type="ECO:0000313" key="6">
    <source>
        <dbReference type="EMBL" id="KAH7162683.1"/>
    </source>
</evidence>
<dbReference type="Proteomes" id="UP000717696">
    <property type="component" value="Unassembled WGS sequence"/>
</dbReference>